<proteinExistence type="predicted"/>
<evidence type="ECO:0000256" key="1">
    <source>
        <dbReference type="SAM" id="MobiDB-lite"/>
    </source>
</evidence>
<reference evidence="2" key="1">
    <citation type="submission" date="2022-10" db="EMBL/GenBank/DDBJ databases">
        <title>Puccinia triticina Genome sequencing and assembly.</title>
        <authorList>
            <person name="Li C."/>
        </authorList>
    </citation>
    <scope>NUCLEOTIDE SEQUENCE</scope>
    <source>
        <strain evidence="2">Pt15</strain>
    </source>
</reference>
<keyword evidence="3" id="KW-1185">Reference proteome</keyword>
<dbReference type="RefSeq" id="XP_053023607.1">
    <property type="nucleotide sequence ID" value="XM_053172358.1"/>
</dbReference>
<accession>A0ABY7CVQ2</accession>
<sequence length="153" mass="17390">NGSQELGHYSRNRSQSPSRSNHPKSATGHCGTLPIEDQPRDYPSKCLKVPSRSKHHLTERQKKNIKVQHNINTKTFPLVPKDQTQPYVLRLNQEPLNTIRVHANAFESKKVVATDNMGSQILFLAQFHNLEDDNPVVNALRQVVKDLHLMGKN</sequence>
<dbReference type="GeneID" id="77813253"/>
<feature type="region of interest" description="Disordered" evidence="1">
    <location>
        <begin position="1"/>
        <end position="42"/>
    </location>
</feature>
<protein>
    <submittedName>
        <fullName evidence="2">Uncharacterized protein</fullName>
    </submittedName>
</protein>
<organism evidence="2 3">
    <name type="scientific">Puccinia triticina</name>
    <dbReference type="NCBI Taxonomy" id="208348"/>
    <lineage>
        <taxon>Eukaryota</taxon>
        <taxon>Fungi</taxon>
        <taxon>Dikarya</taxon>
        <taxon>Basidiomycota</taxon>
        <taxon>Pucciniomycotina</taxon>
        <taxon>Pucciniomycetes</taxon>
        <taxon>Pucciniales</taxon>
        <taxon>Pucciniaceae</taxon>
        <taxon>Puccinia</taxon>
    </lineage>
</organism>
<evidence type="ECO:0000313" key="2">
    <source>
        <dbReference type="EMBL" id="WAQ88052.1"/>
    </source>
</evidence>
<feature type="non-terminal residue" evidence="2">
    <location>
        <position position="1"/>
    </location>
</feature>
<dbReference type="Proteomes" id="UP001164743">
    <property type="component" value="Chromosome 9A"/>
</dbReference>
<name>A0ABY7CVQ2_9BASI</name>
<evidence type="ECO:0000313" key="3">
    <source>
        <dbReference type="Proteomes" id="UP001164743"/>
    </source>
</evidence>
<gene>
    <name evidence="2" type="ORF">PtA15_9A177</name>
</gene>
<dbReference type="EMBL" id="CP110429">
    <property type="protein sequence ID" value="WAQ88052.1"/>
    <property type="molecule type" value="Genomic_DNA"/>
</dbReference>